<dbReference type="AlphaFoldDB" id="A0ABD5S2M1"/>
<organism evidence="1 2">
    <name type="scientific">Halobium palmae</name>
    <dbReference type="NCBI Taxonomy" id="1776492"/>
    <lineage>
        <taxon>Archaea</taxon>
        <taxon>Methanobacteriati</taxon>
        <taxon>Methanobacteriota</taxon>
        <taxon>Stenosarchaea group</taxon>
        <taxon>Halobacteria</taxon>
        <taxon>Halobacteriales</taxon>
        <taxon>Haloferacaceae</taxon>
        <taxon>Halobium</taxon>
    </lineage>
</organism>
<sequence length="80" mass="9102">MAHRTPDDEHCPVCGEPYERRLVIERGDDWGDIYPGSPIEFFRKFDRRCSAEGEVERDPGVAGDALAVYVHSRPEQVSLL</sequence>
<name>A0ABD5S2M1_9EURY</name>
<accession>A0ABD5S2M1</accession>
<proteinExistence type="predicted"/>
<keyword evidence="2" id="KW-1185">Reference proteome</keyword>
<reference evidence="1 2" key="1">
    <citation type="journal article" date="2019" name="Int. J. Syst. Evol. Microbiol.">
        <title>The Global Catalogue of Microorganisms (GCM) 10K type strain sequencing project: providing services to taxonomists for standard genome sequencing and annotation.</title>
        <authorList>
            <consortium name="The Broad Institute Genomics Platform"/>
            <consortium name="The Broad Institute Genome Sequencing Center for Infectious Disease"/>
            <person name="Wu L."/>
            <person name="Ma J."/>
        </authorList>
    </citation>
    <scope>NUCLEOTIDE SEQUENCE [LARGE SCALE GENOMIC DNA]</scope>
    <source>
        <strain evidence="1 2">NBRC 111368</strain>
    </source>
</reference>
<gene>
    <name evidence="1" type="ORF">ACFQE1_16435</name>
</gene>
<evidence type="ECO:0000313" key="1">
    <source>
        <dbReference type="EMBL" id="MFC6725924.1"/>
    </source>
</evidence>
<dbReference type="EMBL" id="JBHSWU010000782">
    <property type="protein sequence ID" value="MFC6725924.1"/>
    <property type="molecule type" value="Genomic_DNA"/>
</dbReference>
<evidence type="ECO:0000313" key="2">
    <source>
        <dbReference type="Proteomes" id="UP001596328"/>
    </source>
</evidence>
<protein>
    <submittedName>
        <fullName evidence="1">Uncharacterized protein</fullName>
    </submittedName>
</protein>
<dbReference type="Proteomes" id="UP001596328">
    <property type="component" value="Unassembled WGS sequence"/>
</dbReference>
<comment type="caution">
    <text evidence="1">The sequence shown here is derived from an EMBL/GenBank/DDBJ whole genome shotgun (WGS) entry which is preliminary data.</text>
</comment>